<protein>
    <submittedName>
        <fullName evidence="3">Uncharacterized protein</fullName>
    </submittedName>
</protein>
<feature type="transmembrane region" description="Helical" evidence="2">
    <location>
        <begin position="219"/>
        <end position="239"/>
    </location>
</feature>
<feature type="region of interest" description="Disordered" evidence="1">
    <location>
        <begin position="63"/>
        <end position="105"/>
    </location>
</feature>
<dbReference type="EMBL" id="JBHSPR010000001">
    <property type="protein sequence ID" value="MFC6015588.1"/>
    <property type="molecule type" value="Genomic_DNA"/>
</dbReference>
<feature type="transmembrane region" description="Helical" evidence="2">
    <location>
        <begin position="103"/>
        <end position="124"/>
    </location>
</feature>
<feature type="transmembrane region" description="Helical" evidence="2">
    <location>
        <begin position="186"/>
        <end position="213"/>
    </location>
</feature>
<feature type="transmembrane region" description="Helical" evidence="2">
    <location>
        <begin position="144"/>
        <end position="165"/>
    </location>
</feature>
<name>A0ABW1K4B3_9ACTN</name>
<gene>
    <name evidence="3" type="ORF">ACFP2T_05185</name>
</gene>
<evidence type="ECO:0000256" key="1">
    <source>
        <dbReference type="SAM" id="MobiDB-lite"/>
    </source>
</evidence>
<evidence type="ECO:0000313" key="4">
    <source>
        <dbReference type="Proteomes" id="UP001596203"/>
    </source>
</evidence>
<comment type="caution">
    <text evidence="3">The sequence shown here is derived from an EMBL/GenBank/DDBJ whole genome shotgun (WGS) entry which is preliminary data.</text>
</comment>
<feature type="transmembrane region" description="Helical" evidence="2">
    <location>
        <begin position="38"/>
        <end position="57"/>
    </location>
</feature>
<keyword evidence="4" id="KW-1185">Reference proteome</keyword>
<proteinExistence type="predicted"/>
<dbReference type="Proteomes" id="UP001596203">
    <property type="component" value="Unassembled WGS sequence"/>
</dbReference>
<evidence type="ECO:0000256" key="2">
    <source>
        <dbReference type="SAM" id="Phobius"/>
    </source>
</evidence>
<feature type="region of interest" description="Disordered" evidence="1">
    <location>
        <begin position="250"/>
        <end position="278"/>
    </location>
</feature>
<dbReference type="RefSeq" id="WP_377417732.1">
    <property type="nucleotide sequence ID" value="NZ_JBHSPR010000001.1"/>
</dbReference>
<keyword evidence="2" id="KW-0812">Transmembrane</keyword>
<accession>A0ABW1K4B3</accession>
<organism evidence="3 4">
    <name type="scientific">Plantactinospora solaniradicis</name>
    <dbReference type="NCBI Taxonomy" id="1723736"/>
    <lineage>
        <taxon>Bacteria</taxon>
        <taxon>Bacillati</taxon>
        <taxon>Actinomycetota</taxon>
        <taxon>Actinomycetes</taxon>
        <taxon>Micromonosporales</taxon>
        <taxon>Micromonosporaceae</taxon>
        <taxon>Plantactinospora</taxon>
    </lineage>
</organism>
<sequence>MREESRYDFVGGLVVALIGAAAGALVGLLGWLLGGNPLVVLLLASYGTVPGIFWAFAPPEERGRPARPRVLSPRQQRARERQLRRHERRLARRERRRQRRQKTADTTAHLLTSAWFGGATGWFASVPLLLLTAACGLAPGIDPLAAMLPLSLLAAVVAGVVQGFAGPTGGWWNTAWDLVRRSLPAALLVLSVPGLALGWTLAMPLAGAAVWLGQARSTAWIWVVLPVTLLGYLAATVVWRRILLRTDRRPGNGSGGRPRSTNGGSWVDVDVDGSTWEG</sequence>
<reference evidence="4" key="1">
    <citation type="journal article" date="2019" name="Int. J. Syst. Evol. Microbiol.">
        <title>The Global Catalogue of Microorganisms (GCM) 10K type strain sequencing project: providing services to taxonomists for standard genome sequencing and annotation.</title>
        <authorList>
            <consortium name="The Broad Institute Genomics Platform"/>
            <consortium name="The Broad Institute Genome Sequencing Center for Infectious Disease"/>
            <person name="Wu L."/>
            <person name="Ma J."/>
        </authorList>
    </citation>
    <scope>NUCLEOTIDE SEQUENCE [LARGE SCALE GENOMIC DNA]</scope>
    <source>
        <strain evidence="4">ZS-35-S2</strain>
    </source>
</reference>
<feature type="transmembrane region" description="Helical" evidence="2">
    <location>
        <begin position="12"/>
        <end position="32"/>
    </location>
</feature>
<keyword evidence="2" id="KW-0472">Membrane</keyword>
<evidence type="ECO:0000313" key="3">
    <source>
        <dbReference type="EMBL" id="MFC6015588.1"/>
    </source>
</evidence>
<feature type="compositionally biased region" description="Basic residues" evidence="1">
    <location>
        <begin position="82"/>
        <end position="101"/>
    </location>
</feature>
<keyword evidence="2" id="KW-1133">Transmembrane helix</keyword>